<evidence type="ECO:0000259" key="7">
    <source>
        <dbReference type="PROSITE" id="PS50103"/>
    </source>
</evidence>
<sequence length="289" mass="32015">MDSLRENGIAGGSEQPNKRAKNHLPVDLVASNPSHCIEIMFYRTRLCCKFQLGTCPSINNCNFAHSIEELREPPPNWQEIVAAHKEEKGQSSKSREVCLVPIMGFSDNERQGSNMEQHYTEFFAEEGCPNGENCNSRHDEHPEQRESLAIYMVPGSGGGNAGNERKPTLNTSNWKTRICNKFELTGSCSYGSNCKFAHGAAELRCSGGTLMNTEVKNSSIPDTKQGEVPAKASVGTLDAPAPSVPYSYHTGVPLQKLPNMIRKTTEVPIRRWKGPDKISKIYGDWIDEL</sequence>
<organism evidence="8 9">
    <name type="scientific">Handroanthus impetiginosus</name>
    <dbReference type="NCBI Taxonomy" id="429701"/>
    <lineage>
        <taxon>Eukaryota</taxon>
        <taxon>Viridiplantae</taxon>
        <taxon>Streptophyta</taxon>
        <taxon>Embryophyta</taxon>
        <taxon>Tracheophyta</taxon>
        <taxon>Spermatophyta</taxon>
        <taxon>Magnoliopsida</taxon>
        <taxon>eudicotyledons</taxon>
        <taxon>Gunneridae</taxon>
        <taxon>Pentapetalae</taxon>
        <taxon>asterids</taxon>
        <taxon>lamiids</taxon>
        <taxon>Lamiales</taxon>
        <taxon>Bignoniaceae</taxon>
        <taxon>Crescentiina</taxon>
        <taxon>Tabebuia alliance</taxon>
        <taxon>Handroanthus</taxon>
    </lineage>
</organism>
<dbReference type="FunFam" id="4.10.1000.10:FF:000001">
    <property type="entry name" value="zinc finger CCCH domain-containing protein 15-like"/>
    <property type="match status" value="1"/>
</dbReference>
<dbReference type="GO" id="GO:0003677">
    <property type="term" value="F:DNA binding"/>
    <property type="evidence" value="ECO:0007669"/>
    <property type="project" value="UniProtKB-KW"/>
</dbReference>
<feature type="zinc finger region" description="C3H1-type" evidence="6">
    <location>
        <begin position="41"/>
        <end position="68"/>
    </location>
</feature>
<evidence type="ECO:0000256" key="4">
    <source>
        <dbReference type="ARBA" id="ARBA00022833"/>
    </source>
</evidence>
<dbReference type="EMBL" id="NKXS01000686">
    <property type="protein sequence ID" value="PIN22845.1"/>
    <property type="molecule type" value="Genomic_DNA"/>
</dbReference>
<dbReference type="GO" id="GO:0006355">
    <property type="term" value="P:regulation of DNA-templated transcription"/>
    <property type="evidence" value="ECO:0007669"/>
    <property type="project" value="UniProtKB-ARBA"/>
</dbReference>
<accession>A0A2G9HZB1</accession>
<feature type="domain" description="C3H1-type" evidence="7">
    <location>
        <begin position="173"/>
        <end position="201"/>
    </location>
</feature>
<dbReference type="FunFam" id="4.10.1000.10:FF:000016">
    <property type="entry name" value="Zinc finger CCCH domain-containing protein"/>
    <property type="match status" value="1"/>
</dbReference>
<keyword evidence="4 6" id="KW-0862">Zinc</keyword>
<evidence type="ECO:0000256" key="2">
    <source>
        <dbReference type="ARBA" id="ARBA00022737"/>
    </source>
</evidence>
<keyword evidence="9" id="KW-1185">Reference proteome</keyword>
<gene>
    <name evidence="8" type="ORF">CDL12_04441</name>
</gene>
<dbReference type="InterPro" id="IPR036855">
    <property type="entry name" value="Znf_CCCH_sf"/>
</dbReference>
<dbReference type="PANTHER" id="PTHR12547:SF156">
    <property type="entry name" value="ZINC FINGER CCCH DOMAIN-CONTAINING PROTEIN 12"/>
    <property type="match status" value="1"/>
</dbReference>
<feature type="zinc finger region" description="C3H1-type" evidence="6">
    <location>
        <begin position="173"/>
        <end position="201"/>
    </location>
</feature>
<dbReference type="PANTHER" id="PTHR12547">
    <property type="entry name" value="CCCH ZINC FINGER/TIS11-RELATED"/>
    <property type="match status" value="1"/>
</dbReference>
<keyword evidence="1 6" id="KW-0479">Metal-binding</keyword>
<feature type="domain" description="C3H1-type" evidence="7">
    <location>
        <begin position="41"/>
        <end position="68"/>
    </location>
</feature>
<dbReference type="GO" id="GO:0008270">
    <property type="term" value="F:zinc ion binding"/>
    <property type="evidence" value="ECO:0007669"/>
    <property type="project" value="UniProtKB-KW"/>
</dbReference>
<dbReference type="InterPro" id="IPR000571">
    <property type="entry name" value="Znf_CCCH"/>
</dbReference>
<dbReference type="AlphaFoldDB" id="A0A2G9HZB1"/>
<dbReference type="Gene3D" id="4.10.1000.10">
    <property type="entry name" value="Zinc finger, CCCH-type"/>
    <property type="match status" value="2"/>
</dbReference>
<dbReference type="GO" id="GO:0003729">
    <property type="term" value="F:mRNA binding"/>
    <property type="evidence" value="ECO:0007669"/>
    <property type="project" value="InterPro"/>
</dbReference>
<comment type="caution">
    <text evidence="8">The sequence shown here is derived from an EMBL/GenBank/DDBJ whole genome shotgun (WGS) entry which is preliminary data.</text>
</comment>
<protein>
    <recommendedName>
        <fullName evidence="7">C3H1-type domain-containing protein</fullName>
    </recommendedName>
</protein>
<evidence type="ECO:0000313" key="8">
    <source>
        <dbReference type="EMBL" id="PIN22845.1"/>
    </source>
</evidence>
<dbReference type="PROSITE" id="PS50103">
    <property type="entry name" value="ZF_C3H1"/>
    <property type="match status" value="2"/>
</dbReference>
<dbReference type="Proteomes" id="UP000231279">
    <property type="component" value="Unassembled WGS sequence"/>
</dbReference>
<dbReference type="Pfam" id="PF00642">
    <property type="entry name" value="zf-CCCH"/>
    <property type="match status" value="1"/>
</dbReference>
<dbReference type="InterPro" id="IPR045877">
    <property type="entry name" value="ZFP36-like"/>
</dbReference>
<dbReference type="STRING" id="429701.A0A2G9HZB1"/>
<dbReference type="OrthoDB" id="410307at2759"/>
<dbReference type="SMART" id="SM00356">
    <property type="entry name" value="ZnF_C3H1"/>
    <property type="match status" value="3"/>
</dbReference>
<evidence type="ECO:0000256" key="5">
    <source>
        <dbReference type="ARBA" id="ARBA00023125"/>
    </source>
</evidence>
<keyword evidence="5" id="KW-0238">DNA-binding</keyword>
<reference evidence="9" key="1">
    <citation type="journal article" date="2018" name="Gigascience">
        <title>Genome assembly of the Pink Ipe (Handroanthus impetiginosus, Bignoniaceae), a highly valued, ecologically keystone Neotropical timber forest tree.</title>
        <authorList>
            <person name="Silva-Junior O.B."/>
            <person name="Grattapaglia D."/>
            <person name="Novaes E."/>
            <person name="Collevatti R.G."/>
        </authorList>
    </citation>
    <scope>NUCLEOTIDE SEQUENCE [LARGE SCALE GENOMIC DNA]</scope>
    <source>
        <strain evidence="9">cv. UFG-1</strain>
    </source>
</reference>
<evidence type="ECO:0000256" key="1">
    <source>
        <dbReference type="ARBA" id="ARBA00022723"/>
    </source>
</evidence>
<evidence type="ECO:0000313" key="9">
    <source>
        <dbReference type="Proteomes" id="UP000231279"/>
    </source>
</evidence>
<proteinExistence type="predicted"/>
<evidence type="ECO:0000256" key="3">
    <source>
        <dbReference type="ARBA" id="ARBA00022771"/>
    </source>
</evidence>
<dbReference type="SUPFAM" id="SSF90229">
    <property type="entry name" value="CCCH zinc finger"/>
    <property type="match status" value="2"/>
</dbReference>
<keyword evidence="3 6" id="KW-0863">Zinc-finger</keyword>
<evidence type="ECO:0000256" key="6">
    <source>
        <dbReference type="PROSITE-ProRule" id="PRU00723"/>
    </source>
</evidence>
<name>A0A2G9HZB1_9LAMI</name>
<keyword evidence="2" id="KW-0677">Repeat</keyword>